<reference evidence="4 5" key="1">
    <citation type="journal article" date="2007" name="Nat. Biotechnol.">
        <title>Genome sequence of the lignocellulose-bioconverting and xylose-fermenting yeast Pichia stipitis.</title>
        <authorList>
            <person name="Jeffries T.W."/>
            <person name="Grigoriev I.V."/>
            <person name="Grimwood J."/>
            <person name="Laplaza J.M."/>
            <person name="Aerts A."/>
            <person name="Salamov A."/>
            <person name="Schmutz J."/>
            <person name="Lindquist E."/>
            <person name="Dehal P."/>
            <person name="Shapiro H."/>
            <person name="Jin Y.S."/>
            <person name="Passoth V."/>
            <person name="Richardson P.M."/>
        </authorList>
    </citation>
    <scope>NUCLEOTIDE SEQUENCE [LARGE SCALE GENOMIC DNA]</scope>
    <source>
        <strain evidence="5">ATCC 58785 / CBS 6054 / NBRC 10063 / NRRL Y-11545</strain>
    </source>
</reference>
<evidence type="ECO:0000313" key="5">
    <source>
        <dbReference type="Proteomes" id="UP000002258"/>
    </source>
</evidence>
<keyword evidence="2" id="KW-0732">Signal</keyword>
<evidence type="ECO:0000256" key="1">
    <source>
        <dbReference type="ARBA" id="ARBA00009630"/>
    </source>
</evidence>
<protein>
    <recommendedName>
        <fullName evidence="3">Glutaredoxin domain-containing protein</fullName>
    </recommendedName>
</protein>
<dbReference type="GO" id="GO:0004362">
    <property type="term" value="F:glutathione-disulfide reductase (NADPH) activity"/>
    <property type="evidence" value="ECO:0007669"/>
    <property type="project" value="UniProtKB-ARBA"/>
</dbReference>
<accession>A3LR51</accession>
<dbReference type="STRING" id="322104.A3LR51"/>
<dbReference type="Gene3D" id="3.40.30.10">
    <property type="entry name" value="Glutaredoxin"/>
    <property type="match status" value="1"/>
</dbReference>
<comment type="similarity">
    <text evidence="1">Belongs to the glutaredoxin family. Monothiol subfamily.</text>
</comment>
<dbReference type="CDD" id="cd03419">
    <property type="entry name" value="GRX_GRXh_1_2_like"/>
    <property type="match status" value="1"/>
</dbReference>
<dbReference type="InterPro" id="IPR002109">
    <property type="entry name" value="Glutaredoxin"/>
</dbReference>
<dbReference type="Pfam" id="PF00462">
    <property type="entry name" value="Glutaredoxin"/>
    <property type="match status" value="1"/>
</dbReference>
<dbReference type="GO" id="GO:0000324">
    <property type="term" value="C:fungal-type vacuole"/>
    <property type="evidence" value="ECO:0007669"/>
    <property type="project" value="TreeGrafter"/>
</dbReference>
<dbReference type="HOGENOM" id="CLU_026126_0_1_1"/>
<dbReference type="InterPro" id="IPR036249">
    <property type="entry name" value="Thioredoxin-like_sf"/>
</dbReference>
<sequence length="205" mass="22677">MFKVKQTRLVAVASLFILLVFVLYRSSGSDTSTNSVAQVVTTNNIIDSQNDDKKDDAINQKILLSENNVDEADEGKPEVSEDKPFDPAQSFLEIRTLAPMTIFSKSYCPFSKRLKELLKDNYQITPEPQIVELDKHSNGRELQTYIGEVTGRSTVPNVIVGATTESRGGCDDLVKLHESGELLSLLAEWGGKKMVVKKIDAPSNL</sequence>
<dbReference type="RefSeq" id="XP_001383705.2">
    <property type="nucleotide sequence ID" value="XM_001383668.1"/>
</dbReference>
<dbReference type="InterPro" id="IPR014025">
    <property type="entry name" value="Glutaredoxin_subgr"/>
</dbReference>
<dbReference type="PROSITE" id="PS51354">
    <property type="entry name" value="GLUTAREDOXIN_2"/>
    <property type="match status" value="1"/>
</dbReference>
<evidence type="ECO:0000259" key="3">
    <source>
        <dbReference type="Pfam" id="PF00462"/>
    </source>
</evidence>
<dbReference type="NCBIfam" id="TIGR02180">
    <property type="entry name" value="GRX_euk"/>
    <property type="match status" value="1"/>
</dbReference>
<dbReference type="KEGG" id="pic:PICST_30564"/>
<feature type="domain" description="Glutaredoxin" evidence="3">
    <location>
        <begin position="101"/>
        <end position="161"/>
    </location>
</feature>
<dbReference type="InParanoid" id="A3LR51"/>
<feature type="signal peptide" evidence="2">
    <location>
        <begin position="1"/>
        <end position="28"/>
    </location>
</feature>
<dbReference type="Proteomes" id="UP000002258">
    <property type="component" value="Chromosome 3"/>
</dbReference>
<dbReference type="PANTHER" id="PTHR45694">
    <property type="entry name" value="GLUTAREDOXIN 2"/>
    <property type="match status" value="1"/>
</dbReference>
<dbReference type="GO" id="GO:0034599">
    <property type="term" value="P:cellular response to oxidative stress"/>
    <property type="evidence" value="ECO:0007669"/>
    <property type="project" value="TreeGrafter"/>
</dbReference>
<dbReference type="EMBL" id="CP000497">
    <property type="protein sequence ID" value="ABN65676.2"/>
    <property type="molecule type" value="Genomic_DNA"/>
</dbReference>
<dbReference type="PANTHER" id="PTHR45694:SF5">
    <property type="entry name" value="GLUTAREDOXIN 2"/>
    <property type="match status" value="1"/>
</dbReference>
<dbReference type="OrthoDB" id="423313at2759"/>
<proteinExistence type="inferred from homology"/>
<dbReference type="InterPro" id="IPR011899">
    <property type="entry name" value="Glutaredoxin_euk/vir"/>
</dbReference>
<gene>
    <name evidence="4" type="ORF">PICST_30564</name>
</gene>
<dbReference type="OMA" id="VAQNANF"/>
<name>A3LR51_PICST</name>
<evidence type="ECO:0000313" key="4">
    <source>
        <dbReference type="EMBL" id="ABN65676.2"/>
    </source>
</evidence>
<feature type="chain" id="PRO_5002655372" description="Glutaredoxin domain-containing protein" evidence="2">
    <location>
        <begin position="29"/>
        <end position="205"/>
    </location>
</feature>
<dbReference type="GeneID" id="4837977"/>
<dbReference type="AlphaFoldDB" id="A3LR51"/>
<dbReference type="FunCoup" id="A3LR51">
    <property type="interactions" value="31"/>
</dbReference>
<dbReference type="SUPFAM" id="SSF52833">
    <property type="entry name" value="Thioredoxin-like"/>
    <property type="match status" value="1"/>
</dbReference>
<keyword evidence="5" id="KW-1185">Reference proteome</keyword>
<dbReference type="GO" id="GO:0005801">
    <property type="term" value="C:cis-Golgi network"/>
    <property type="evidence" value="ECO:0007669"/>
    <property type="project" value="UniProtKB-ARBA"/>
</dbReference>
<organism evidence="4 5">
    <name type="scientific">Scheffersomyces stipitis (strain ATCC 58785 / CBS 6054 / NBRC 10063 / NRRL Y-11545)</name>
    <name type="common">Yeast</name>
    <name type="synonym">Pichia stipitis</name>
    <dbReference type="NCBI Taxonomy" id="322104"/>
    <lineage>
        <taxon>Eukaryota</taxon>
        <taxon>Fungi</taxon>
        <taxon>Dikarya</taxon>
        <taxon>Ascomycota</taxon>
        <taxon>Saccharomycotina</taxon>
        <taxon>Pichiomycetes</taxon>
        <taxon>Debaryomycetaceae</taxon>
        <taxon>Scheffersomyces</taxon>
    </lineage>
</organism>
<dbReference type="PRINTS" id="PR00160">
    <property type="entry name" value="GLUTAREDOXIN"/>
</dbReference>
<dbReference type="eggNOG" id="KOG1752">
    <property type="taxonomic scope" value="Eukaryota"/>
</dbReference>
<dbReference type="GO" id="GO:0005796">
    <property type="term" value="C:Golgi lumen"/>
    <property type="evidence" value="ECO:0007669"/>
    <property type="project" value="TreeGrafter"/>
</dbReference>
<dbReference type="FunFam" id="3.40.30.10:FF:000093">
    <property type="entry name" value="Glutaredoxin 2"/>
    <property type="match status" value="1"/>
</dbReference>
<evidence type="ECO:0000256" key="2">
    <source>
        <dbReference type="SAM" id="SignalP"/>
    </source>
</evidence>